<dbReference type="EMBL" id="VBAN01000105">
    <property type="protein sequence ID" value="TMI83547.1"/>
    <property type="molecule type" value="Genomic_DNA"/>
</dbReference>
<dbReference type="Proteomes" id="UP000318093">
    <property type="component" value="Unassembled WGS sequence"/>
</dbReference>
<dbReference type="Pfam" id="PF00501">
    <property type="entry name" value="AMP-binding"/>
    <property type="match status" value="1"/>
</dbReference>
<feature type="domain" description="AMP-dependent synthetase/ligase" evidence="1">
    <location>
        <begin position="17"/>
        <end position="94"/>
    </location>
</feature>
<evidence type="ECO:0000313" key="3">
    <source>
        <dbReference type="Proteomes" id="UP000318093"/>
    </source>
</evidence>
<dbReference type="AlphaFoldDB" id="A0A537JJ16"/>
<keyword evidence="2" id="KW-0436">Ligase</keyword>
<organism evidence="2 3">
    <name type="scientific">Candidatus Segetimicrobium genomatis</name>
    <dbReference type="NCBI Taxonomy" id="2569760"/>
    <lineage>
        <taxon>Bacteria</taxon>
        <taxon>Bacillati</taxon>
        <taxon>Candidatus Sysuimicrobiota</taxon>
        <taxon>Candidatus Sysuimicrobiia</taxon>
        <taxon>Candidatus Sysuimicrobiales</taxon>
        <taxon>Candidatus Segetimicrobiaceae</taxon>
        <taxon>Candidatus Segetimicrobium</taxon>
    </lineage>
</organism>
<gene>
    <name evidence="2" type="ORF">E6H03_03555</name>
</gene>
<comment type="caution">
    <text evidence="2">The sequence shown here is derived from an EMBL/GenBank/DDBJ whole genome shotgun (WGS) entry which is preliminary data.</text>
</comment>
<accession>A0A537JJ16</accession>
<dbReference type="PANTHER" id="PTHR43767:SF1">
    <property type="entry name" value="NONRIBOSOMAL PEPTIDE SYNTHASE PES1 (EUROFUNG)-RELATED"/>
    <property type="match status" value="1"/>
</dbReference>
<reference evidence="2 3" key="1">
    <citation type="journal article" date="2019" name="Nat. Microbiol.">
        <title>Mediterranean grassland soil C-N compound turnover is dependent on rainfall and depth, and is mediated by genomically divergent microorganisms.</title>
        <authorList>
            <person name="Diamond S."/>
            <person name="Andeer P.F."/>
            <person name="Li Z."/>
            <person name="Crits-Christoph A."/>
            <person name="Burstein D."/>
            <person name="Anantharaman K."/>
            <person name="Lane K.R."/>
            <person name="Thomas B.C."/>
            <person name="Pan C."/>
            <person name="Northen T.R."/>
            <person name="Banfield J.F."/>
        </authorList>
    </citation>
    <scope>NUCLEOTIDE SEQUENCE [LARGE SCALE GENOMIC DNA]</scope>
    <source>
        <strain evidence="2">NP_6</strain>
    </source>
</reference>
<name>A0A537JJ16_9BACT</name>
<sequence length="96" mass="10667">MAAFPSNFGDLAYVPMRAFPERPAVIQGNVTLTYGELDARMKRVANLLRALDVQAGRRVALLFPNEWPFVELCFGTMRAGAVPVPLNIRAGYETLR</sequence>
<dbReference type="SUPFAM" id="SSF56801">
    <property type="entry name" value="Acetyl-CoA synthetase-like"/>
    <property type="match status" value="1"/>
</dbReference>
<dbReference type="GO" id="GO:0016874">
    <property type="term" value="F:ligase activity"/>
    <property type="evidence" value="ECO:0007669"/>
    <property type="project" value="UniProtKB-KW"/>
</dbReference>
<evidence type="ECO:0000313" key="2">
    <source>
        <dbReference type="EMBL" id="TMI83547.1"/>
    </source>
</evidence>
<proteinExistence type="predicted"/>
<dbReference type="InterPro" id="IPR000873">
    <property type="entry name" value="AMP-dep_synth/lig_dom"/>
</dbReference>
<protein>
    <submittedName>
        <fullName evidence="2">Long-chain fatty acid--CoA ligase</fullName>
    </submittedName>
</protein>
<evidence type="ECO:0000259" key="1">
    <source>
        <dbReference type="Pfam" id="PF00501"/>
    </source>
</evidence>
<dbReference type="Gene3D" id="3.40.50.980">
    <property type="match status" value="1"/>
</dbReference>
<dbReference type="InterPro" id="IPR050237">
    <property type="entry name" value="ATP-dep_AMP-bd_enzyme"/>
</dbReference>
<dbReference type="PANTHER" id="PTHR43767">
    <property type="entry name" value="LONG-CHAIN-FATTY-ACID--COA LIGASE"/>
    <property type="match status" value="1"/>
</dbReference>